<organism evidence="2 3">
    <name type="scientific">Candidatus Lucifugimonas marina</name>
    <dbReference type="NCBI Taxonomy" id="3038979"/>
    <lineage>
        <taxon>Bacteria</taxon>
        <taxon>Bacillati</taxon>
        <taxon>Chloroflexota</taxon>
        <taxon>Dehalococcoidia</taxon>
        <taxon>SAR202 cluster</taxon>
        <taxon>Candidatus Lucifugimonadales</taxon>
        <taxon>Candidatus Lucifugimonadaceae</taxon>
        <taxon>Candidatus Lucifugimonas</taxon>
    </lineage>
</organism>
<gene>
    <name evidence="1" type="ORF">GKO46_06070</name>
    <name evidence="2" type="ORF">GKO48_00065</name>
</gene>
<protein>
    <submittedName>
        <fullName evidence="2">Uncharacterized protein</fullName>
    </submittedName>
</protein>
<dbReference type="EMBL" id="CP046147">
    <property type="protein sequence ID" value="WFG38071.1"/>
    <property type="molecule type" value="Genomic_DNA"/>
</dbReference>
<dbReference type="AlphaFoldDB" id="A0AAJ5ZG05"/>
<dbReference type="Proteomes" id="UP001219901">
    <property type="component" value="Chromosome"/>
</dbReference>
<dbReference type="RefSeq" id="WP_342824235.1">
    <property type="nucleotide sequence ID" value="NZ_CP046146.1"/>
</dbReference>
<evidence type="ECO:0000313" key="2">
    <source>
        <dbReference type="EMBL" id="WFG38071.1"/>
    </source>
</evidence>
<evidence type="ECO:0000313" key="4">
    <source>
        <dbReference type="Proteomes" id="UP001321249"/>
    </source>
</evidence>
<dbReference type="Proteomes" id="UP001321249">
    <property type="component" value="Unassembled WGS sequence"/>
</dbReference>
<proteinExistence type="predicted"/>
<dbReference type="PROSITE" id="PS51257">
    <property type="entry name" value="PROKAR_LIPOPROTEIN"/>
    <property type="match status" value="1"/>
</dbReference>
<reference evidence="2" key="2">
    <citation type="journal article" date="2023" name="Nat. Commun.">
        <title>Cultivation of marine bacteria of the SAR202 clade.</title>
        <authorList>
            <person name="Lim Y."/>
            <person name="Seo J.H."/>
            <person name="Giovannoni S.J."/>
            <person name="Kang I."/>
            <person name="Cho J.C."/>
        </authorList>
    </citation>
    <scope>NUCLEOTIDE SEQUENCE</scope>
    <source>
        <strain evidence="2">JH1073</strain>
    </source>
</reference>
<evidence type="ECO:0000313" key="3">
    <source>
        <dbReference type="Proteomes" id="UP001219901"/>
    </source>
</evidence>
<evidence type="ECO:0000313" key="1">
    <source>
        <dbReference type="EMBL" id="MDG0866642.1"/>
    </source>
</evidence>
<keyword evidence="3" id="KW-1185">Reference proteome</keyword>
<accession>A0AAJ5ZG05</accession>
<sequence>MPFFRGSLRRNFITPVRFQLAFLSLLAFGLIVGCSSDTRPDPTSTPIPTQEPIPTAAVKPVELTVDELLSSIERSMEELRGIEKPPPVDHRFVDQAGMREKLAEQLEDPETLEQIDHEEVLFKLLGVIPQDADLNAIYDSMFGSQVLGLYDPEKEEFFVLGDDSSGAESIDTEAQLTYAHEYVHRLQDAKFDLEVLKDLADNDDMSLAISAIIEGDATSAQSQYMLANYDFLELSELLETTLARQEELPDIPHFLEQSLQFAYSDGVAFMSVILQLGEFAAVDAVFAKPPSSTEQILHPEKYLDKEEPIELDIPDDGIQLSGWNIQAENVMGEFFLRTWLEAIGSVDAVEAAAGWGGDVYTVVESQETGEPGLVMTTAWDTAEDAKEFFTVLSEAMESNPKYVPAGRGIPGVLESWWGPGGYLVMSRWSSEGVDRVVIGHGSSVEIAQQLEMAGAYEFSDETEITVLD</sequence>
<reference evidence="3" key="3">
    <citation type="submission" date="2023-06" db="EMBL/GenBank/DDBJ databases">
        <title>Pangenomics reveal diversification of enzyme families and niche specialization in globally abundant SAR202 bacteria.</title>
        <authorList>
            <person name="Saw J.H.W."/>
        </authorList>
    </citation>
    <scope>NUCLEOTIDE SEQUENCE [LARGE SCALE GENOMIC DNA]</scope>
    <source>
        <strain evidence="3">JH1073</strain>
    </source>
</reference>
<reference evidence="3 4" key="1">
    <citation type="submission" date="2019-11" db="EMBL/GenBank/DDBJ databases">
        <authorList>
            <person name="Cho J.-C."/>
        </authorList>
    </citation>
    <scope>NUCLEOTIDE SEQUENCE [LARGE SCALE GENOMIC DNA]</scope>
    <source>
        <strain evidence="2 3">JH1073</strain>
        <strain evidence="1 4">JH702</strain>
    </source>
</reference>
<dbReference type="EMBL" id="WMBE01000002">
    <property type="protein sequence ID" value="MDG0866642.1"/>
    <property type="molecule type" value="Genomic_DNA"/>
</dbReference>
<name>A0AAJ5ZG05_9CHLR</name>